<gene>
    <name evidence="2" type="ORF">LSH36_551g00018</name>
</gene>
<dbReference type="Proteomes" id="UP001208570">
    <property type="component" value="Unassembled WGS sequence"/>
</dbReference>
<keyword evidence="3" id="KW-1185">Reference proteome</keyword>
<accession>A0AAD9J7A7</accession>
<dbReference type="AlphaFoldDB" id="A0AAD9J7A7"/>
<dbReference type="PANTHER" id="PTHR13622">
    <property type="entry name" value="THIAMIN PYROPHOSPHOKINASE"/>
    <property type="match status" value="1"/>
</dbReference>
<dbReference type="InterPro" id="IPR031804">
    <property type="entry name" value="DUF4743"/>
</dbReference>
<dbReference type="PANTHER" id="PTHR13622:SF8">
    <property type="entry name" value="THIAMIN PYROPHOSPHOKINASE 1"/>
    <property type="match status" value="1"/>
</dbReference>
<comment type="caution">
    <text evidence="2">The sequence shown here is derived from an EMBL/GenBank/DDBJ whole genome shotgun (WGS) entry which is preliminary data.</text>
</comment>
<proteinExistence type="predicted"/>
<protein>
    <recommendedName>
        <fullName evidence="1">Nudix hydrolase domain-containing protein</fullName>
    </recommendedName>
</protein>
<dbReference type="InterPro" id="IPR015797">
    <property type="entry name" value="NUDIX_hydrolase-like_dom_sf"/>
</dbReference>
<dbReference type="CDD" id="cd03676">
    <property type="entry name" value="NUDIX_Tnr3_like"/>
    <property type="match status" value="1"/>
</dbReference>
<dbReference type="FunFam" id="3.90.79.10:FF:000019">
    <property type="entry name" value="Thiamin pyrophosphokinase, putative"/>
    <property type="match status" value="1"/>
</dbReference>
<dbReference type="EMBL" id="JAODUP010000551">
    <property type="protein sequence ID" value="KAK2147463.1"/>
    <property type="molecule type" value="Genomic_DNA"/>
</dbReference>
<feature type="domain" description="Nudix hydrolase" evidence="1">
    <location>
        <begin position="156"/>
        <end position="296"/>
    </location>
</feature>
<dbReference type="GO" id="GO:0044715">
    <property type="term" value="F:8-oxo-dGDP phosphatase activity"/>
    <property type="evidence" value="ECO:0007669"/>
    <property type="project" value="UniProtKB-ARBA"/>
</dbReference>
<sequence length="358" mass="41259">MSAACNSDCPKQPLSPIANMSNFTQGLIRLVQFANRFNTPSSSKQFCKPFFIEDKHVGFIRPDVLQFVKEHPDVFDLHHNSQTGDIIKVQLSLELKTFEQRTEKLTAVLQQWREEDEDLISLAGWRDETHNVYRKFSEPPLMKMERSATCLFGLKQYGVHINAFTHRENEGMCMWIAKRSKTKQTWPGKLDQMVAGGMASGQTIMECARQECKEEASVPDDLIAKLKPCGTVSYFYEDERGLFPECQFVMDLEVPEDFKPVNADGEAESFQLLPIEKVSYLLNWSNNINDNGLKIVCEKRLFVVVLIRIEVKKLMITDDFKFNCAIVILDFLIRHSLILPDDEPFYTYLMESIHVTLH</sequence>
<organism evidence="2 3">
    <name type="scientific">Paralvinella palmiformis</name>
    <dbReference type="NCBI Taxonomy" id="53620"/>
    <lineage>
        <taxon>Eukaryota</taxon>
        <taxon>Metazoa</taxon>
        <taxon>Spiralia</taxon>
        <taxon>Lophotrochozoa</taxon>
        <taxon>Annelida</taxon>
        <taxon>Polychaeta</taxon>
        <taxon>Sedentaria</taxon>
        <taxon>Canalipalpata</taxon>
        <taxon>Terebellida</taxon>
        <taxon>Terebelliformia</taxon>
        <taxon>Alvinellidae</taxon>
        <taxon>Paralvinella</taxon>
    </lineage>
</organism>
<evidence type="ECO:0000313" key="2">
    <source>
        <dbReference type="EMBL" id="KAK2147463.1"/>
    </source>
</evidence>
<evidence type="ECO:0000259" key="1">
    <source>
        <dbReference type="PROSITE" id="PS51462"/>
    </source>
</evidence>
<dbReference type="Gene3D" id="3.90.79.10">
    <property type="entry name" value="Nucleoside Triphosphate Pyrophosphohydrolase"/>
    <property type="match status" value="2"/>
</dbReference>
<dbReference type="Pfam" id="PF00293">
    <property type="entry name" value="NUDIX"/>
    <property type="match status" value="1"/>
</dbReference>
<reference evidence="2" key="1">
    <citation type="journal article" date="2023" name="Mol. Biol. Evol.">
        <title>Third-Generation Sequencing Reveals the Adaptive Role of the Epigenome in Three Deep-Sea Polychaetes.</title>
        <authorList>
            <person name="Perez M."/>
            <person name="Aroh O."/>
            <person name="Sun Y."/>
            <person name="Lan Y."/>
            <person name="Juniper S.K."/>
            <person name="Young C.R."/>
            <person name="Angers B."/>
            <person name="Qian P.Y."/>
        </authorList>
    </citation>
    <scope>NUCLEOTIDE SEQUENCE</scope>
    <source>
        <strain evidence="2">P08H-3</strain>
    </source>
</reference>
<dbReference type="InterPro" id="IPR000086">
    <property type="entry name" value="NUDIX_hydrolase_dom"/>
</dbReference>
<evidence type="ECO:0000313" key="3">
    <source>
        <dbReference type="Proteomes" id="UP001208570"/>
    </source>
</evidence>
<name>A0AAD9J7A7_9ANNE</name>
<dbReference type="SUPFAM" id="SSF55811">
    <property type="entry name" value="Nudix"/>
    <property type="match status" value="1"/>
</dbReference>
<dbReference type="PROSITE" id="PS51462">
    <property type="entry name" value="NUDIX"/>
    <property type="match status" value="1"/>
</dbReference>
<dbReference type="Pfam" id="PF15916">
    <property type="entry name" value="DUF4743"/>
    <property type="match status" value="1"/>
</dbReference>